<reference evidence="2" key="1">
    <citation type="submission" date="2016-11" db="EMBL/GenBank/DDBJ databases">
        <authorList>
            <person name="Varghese N."/>
            <person name="Submissions S."/>
        </authorList>
    </citation>
    <scope>NUCLEOTIDE SEQUENCE [LARGE SCALE GENOMIC DNA]</scope>
    <source>
        <strain evidence="2">DSM 24724</strain>
    </source>
</reference>
<protein>
    <submittedName>
        <fullName evidence="1">Uncharacterized protein</fullName>
    </submittedName>
</protein>
<organism evidence="1 2">
    <name type="scientific">Flavobacterium chilense</name>
    <dbReference type="NCBI Taxonomy" id="946677"/>
    <lineage>
        <taxon>Bacteria</taxon>
        <taxon>Pseudomonadati</taxon>
        <taxon>Bacteroidota</taxon>
        <taxon>Flavobacteriia</taxon>
        <taxon>Flavobacteriales</taxon>
        <taxon>Flavobacteriaceae</taxon>
        <taxon>Flavobacterium</taxon>
    </lineage>
</organism>
<dbReference type="Proteomes" id="UP000184028">
    <property type="component" value="Unassembled WGS sequence"/>
</dbReference>
<gene>
    <name evidence="1" type="ORF">SAMN05444484_11723</name>
</gene>
<dbReference type="AlphaFoldDB" id="A0A1M7N1H2"/>
<evidence type="ECO:0000313" key="2">
    <source>
        <dbReference type="Proteomes" id="UP000184028"/>
    </source>
</evidence>
<dbReference type="EMBL" id="FRBT01000017">
    <property type="protein sequence ID" value="SHM97189.1"/>
    <property type="molecule type" value="Genomic_DNA"/>
</dbReference>
<sequence length="122" mass="14774">MDWNYIKDKILVFGKDDYIFADMMISILDEFDSVVNKESKRIFTLKMLHELMQEKLIDVFYVTETEFKSYNYDSEDDILKFIGEIDLRWSKLNYELPLPNELFWATTTKQGKKLTQNNNYNW</sequence>
<keyword evidence="2" id="KW-1185">Reference proteome</keyword>
<evidence type="ECO:0000313" key="1">
    <source>
        <dbReference type="EMBL" id="SHM97189.1"/>
    </source>
</evidence>
<proteinExistence type="predicted"/>
<name>A0A1M7N1H2_9FLAO</name>
<dbReference type="OrthoDB" id="1376741at2"/>
<accession>A0A1M7N1H2</accession>
<dbReference type="RefSeq" id="WP_068845929.1">
    <property type="nucleotide sequence ID" value="NZ_FRBT01000017.1"/>
</dbReference>